<evidence type="ECO:0000256" key="4">
    <source>
        <dbReference type="HAMAP-Rule" id="MF_01812"/>
    </source>
</evidence>
<evidence type="ECO:0000256" key="3">
    <source>
        <dbReference type="ARBA" id="ARBA00023315"/>
    </source>
</evidence>
<feature type="active site" description="Proton donor" evidence="4">
    <location>
        <position position="142"/>
    </location>
</feature>
<evidence type="ECO:0000256" key="5">
    <source>
        <dbReference type="SAM" id="MobiDB-lite"/>
    </source>
</evidence>
<sequence>MASDTPVQTPPASSSPAGPDIRAVGDDADLFAAWIARIRTGFDAPPDGDPKEIPDRMAGMDLSRTVGVFEEGRCVATFRSYDQELTVPGGNAVRADAVTAVTVSSTHRRRGLLTRLMSDDLRAARERGDTVATLIAAEYLIYGRYGFGPAASTTTLEIDLFRAGFDPRRTGRPEDLGLSGSIRFAEAEEVRKVGPELHDRFRRLHPGTIDRDAFWWDRFTGVVRWSDDGPAPRHLLYTDAEGVPQGLASFTIDDAWAHGRPDNLLKVRSLIGASPEAERALWHHLCCYDWASRVSTGKRGPDDPVRGVLPDRRAARITDHWDFLWVRPLDTAAMLSSRSYRTEGELVVEVRDPMGLSGGRFLLTASPEGAECAPTDRSADLTLGVGTLAGLWLGDRSATLAQATGDLDEETPGAVVRADVLLGTGRRPWCADVF</sequence>
<dbReference type="Pfam" id="PF13527">
    <property type="entry name" value="Acetyltransf_9"/>
    <property type="match status" value="1"/>
</dbReference>
<dbReference type="SUPFAM" id="SSF55729">
    <property type="entry name" value="Acyl-CoA N-acyltransferases (Nat)"/>
    <property type="match status" value="1"/>
</dbReference>
<dbReference type="SUPFAM" id="SSF55718">
    <property type="entry name" value="SCP-like"/>
    <property type="match status" value="1"/>
</dbReference>
<protein>
    <submittedName>
        <fullName evidence="7">GNAT family N-acetyltransferase</fullName>
    </submittedName>
</protein>
<feature type="compositionally biased region" description="Polar residues" evidence="5">
    <location>
        <begin position="1"/>
        <end position="16"/>
    </location>
</feature>
<dbReference type="NCBIfam" id="NF002367">
    <property type="entry name" value="PRK01346.1-4"/>
    <property type="match status" value="1"/>
</dbReference>
<dbReference type="InterPro" id="IPR041380">
    <property type="entry name" value="Acetyltransf_17"/>
</dbReference>
<evidence type="ECO:0000313" key="8">
    <source>
        <dbReference type="Proteomes" id="UP000538929"/>
    </source>
</evidence>
<dbReference type="EMBL" id="VKHT01000710">
    <property type="protein sequence ID" value="MBB0246042.1"/>
    <property type="molecule type" value="Genomic_DNA"/>
</dbReference>
<keyword evidence="8" id="KW-1185">Reference proteome</keyword>
<reference evidence="8" key="1">
    <citation type="submission" date="2019-10" db="EMBL/GenBank/DDBJ databases">
        <title>Streptomyces sp. nov., a novel actinobacterium isolated from alkaline environment.</title>
        <authorList>
            <person name="Golinska P."/>
        </authorList>
    </citation>
    <scope>NUCLEOTIDE SEQUENCE [LARGE SCALE GENOMIC DNA]</scope>
    <source>
        <strain evidence="8">DSM 42118</strain>
    </source>
</reference>
<dbReference type="PROSITE" id="PS51186">
    <property type="entry name" value="GNAT"/>
    <property type="match status" value="1"/>
</dbReference>
<evidence type="ECO:0000313" key="7">
    <source>
        <dbReference type="EMBL" id="MBB0246042.1"/>
    </source>
</evidence>
<feature type="domain" description="N-acetyltransferase" evidence="6">
    <location>
        <begin position="19"/>
        <end position="221"/>
    </location>
</feature>
<evidence type="ECO:0000259" key="6">
    <source>
        <dbReference type="PROSITE" id="PS51186"/>
    </source>
</evidence>
<comment type="caution">
    <text evidence="7">The sequence shown here is derived from an EMBL/GenBank/DDBJ whole genome shotgun (WGS) entry which is preliminary data.</text>
</comment>
<gene>
    <name evidence="7" type="ORF">FNQ90_18510</name>
</gene>
<dbReference type="InterPro" id="IPR022902">
    <property type="entry name" value="NAcTrfase_Eis"/>
</dbReference>
<keyword evidence="3 4" id="KW-0012">Acyltransferase</keyword>
<evidence type="ECO:0000256" key="1">
    <source>
        <dbReference type="ARBA" id="ARBA00009213"/>
    </source>
</evidence>
<comment type="caution">
    <text evidence="4">Lacks conserved residue(s) required for the propagation of feature annotation.</text>
</comment>
<organism evidence="7 8">
    <name type="scientific">Streptomyces alkaliphilus</name>
    <dbReference type="NCBI Taxonomy" id="1472722"/>
    <lineage>
        <taxon>Bacteria</taxon>
        <taxon>Bacillati</taxon>
        <taxon>Actinomycetota</taxon>
        <taxon>Actinomycetes</taxon>
        <taxon>Kitasatosporales</taxon>
        <taxon>Streptomycetaceae</taxon>
        <taxon>Streptomyces</taxon>
    </lineage>
</organism>
<dbReference type="GO" id="GO:0034069">
    <property type="term" value="F:aminoglycoside N-acetyltransferase activity"/>
    <property type="evidence" value="ECO:0007669"/>
    <property type="project" value="TreeGrafter"/>
</dbReference>
<dbReference type="InterPro" id="IPR051554">
    <property type="entry name" value="Acetyltransferase_Eis"/>
</dbReference>
<dbReference type="InterPro" id="IPR016181">
    <property type="entry name" value="Acyl_CoA_acyltransferase"/>
</dbReference>
<dbReference type="GO" id="GO:0030649">
    <property type="term" value="P:aminoglycoside antibiotic catabolic process"/>
    <property type="evidence" value="ECO:0007669"/>
    <property type="project" value="TreeGrafter"/>
</dbReference>
<name>A0A7W3Y381_9ACTN</name>
<dbReference type="Gene3D" id="3.40.630.30">
    <property type="match status" value="2"/>
</dbReference>
<evidence type="ECO:0000256" key="2">
    <source>
        <dbReference type="ARBA" id="ARBA00022679"/>
    </source>
</evidence>
<dbReference type="AlphaFoldDB" id="A0A7W3Y381"/>
<feature type="binding site" evidence="4">
    <location>
        <begin position="101"/>
        <end position="103"/>
    </location>
    <ligand>
        <name>acetyl-CoA</name>
        <dbReference type="ChEBI" id="CHEBI:57288"/>
    </ligand>
</feature>
<dbReference type="HAMAP" id="MF_01812">
    <property type="entry name" value="Eis"/>
    <property type="match status" value="1"/>
</dbReference>
<feature type="binding site" evidence="4">
    <location>
        <begin position="109"/>
        <end position="114"/>
    </location>
    <ligand>
        <name>acetyl-CoA</name>
        <dbReference type="ChEBI" id="CHEBI:57288"/>
    </ligand>
</feature>
<comment type="similarity">
    <text evidence="1 4">Belongs to the acetyltransferase Eis family.</text>
</comment>
<dbReference type="InterPro" id="IPR036527">
    <property type="entry name" value="SCP2_sterol-bd_dom_sf"/>
</dbReference>
<dbReference type="InterPro" id="IPR025559">
    <property type="entry name" value="Eis_dom"/>
</dbReference>
<dbReference type="InterPro" id="IPR000182">
    <property type="entry name" value="GNAT_dom"/>
</dbReference>
<dbReference type="PANTHER" id="PTHR37817:SF1">
    <property type="entry name" value="N-ACETYLTRANSFERASE EIS"/>
    <property type="match status" value="1"/>
</dbReference>
<dbReference type="Pfam" id="PF17668">
    <property type="entry name" value="Acetyltransf_17"/>
    <property type="match status" value="1"/>
</dbReference>
<proteinExistence type="inferred from homology"/>
<dbReference type="Pfam" id="PF13530">
    <property type="entry name" value="SCP2_2"/>
    <property type="match status" value="1"/>
</dbReference>
<feature type="region of interest" description="Disordered" evidence="5">
    <location>
        <begin position="1"/>
        <end position="22"/>
    </location>
</feature>
<comment type="subunit">
    <text evidence="4">Homohexamer; trimer of dimers.</text>
</comment>
<dbReference type="PANTHER" id="PTHR37817">
    <property type="entry name" value="N-ACETYLTRANSFERASE EIS"/>
    <property type="match status" value="1"/>
</dbReference>
<dbReference type="Gene3D" id="3.30.1050.10">
    <property type="entry name" value="SCP2 sterol-binding domain"/>
    <property type="match status" value="1"/>
</dbReference>
<dbReference type="Proteomes" id="UP000538929">
    <property type="component" value="Unassembled WGS sequence"/>
</dbReference>
<feature type="active site" description="Proton acceptor; via carboxylate" evidence="4">
    <location>
        <position position="434"/>
    </location>
</feature>
<keyword evidence="2 4" id="KW-0808">Transferase</keyword>
<accession>A0A7W3Y381</accession>